<proteinExistence type="predicted"/>
<evidence type="ECO:0000313" key="2">
    <source>
        <dbReference type="Proteomes" id="UP000792575"/>
    </source>
</evidence>
<dbReference type="EMBL" id="HF679131">
    <property type="protein sequence ID" value="CCU55434.1"/>
    <property type="molecule type" value="Genomic_DNA"/>
</dbReference>
<dbReference type="Proteomes" id="UP000792575">
    <property type="component" value="Genome"/>
</dbReference>
<reference evidence="1" key="1">
    <citation type="journal article" date="2013" name="J. Virol.">
        <title>New Insights into the Evolution of Entomopoxvirinae from the Complete Genome Sequences of Four Entomopoxviruses Infecting Adoxophyes honmai, Choristoneura biennis, Choristoneura rosaceana, and Mythimna separata.</title>
        <authorList>
            <person name="Theze J."/>
            <person name="Takatsuka J."/>
            <person name="Li Z."/>
            <person name="Gallais J."/>
            <person name="Doucet D."/>
            <person name="Arif B."/>
            <person name="Nakai M."/>
            <person name="Herniou E.A."/>
        </authorList>
    </citation>
    <scope>NUCLEOTIDE SEQUENCE</scope>
    <source>
        <strain evidence="1">Tokyo</strain>
    </source>
</reference>
<dbReference type="RefSeq" id="YP_008003936.1">
    <property type="nucleotide sequence ID" value="NC_021247.1"/>
</dbReference>
<keyword evidence="2" id="KW-1185">Reference proteome</keyword>
<sequence length="135" mass="16221">MGYPVKIQFKRDNKLLNKYNNKILRYTKKIKKLKFKNVLANDNNIKQNIIINPYILRNIINYNIYNNNWLIKFVAYILCLPKNFDYNNMSNTIKKICMNIFKTIDMDIIINTIYKIYPQTSILLSNGIFKNNKKE</sequence>
<organism evidence="1 2">
    <name type="scientific">Adoxophyes honmai entomopoxvirus 'L'</name>
    <dbReference type="NCBI Taxonomy" id="1293540"/>
    <lineage>
        <taxon>Viruses</taxon>
        <taxon>Varidnaviria</taxon>
        <taxon>Bamfordvirae</taxon>
        <taxon>Nucleocytoviricota</taxon>
        <taxon>Pokkesviricetes</taxon>
        <taxon>Chitovirales</taxon>
        <taxon>Poxviridae</taxon>
        <taxon>Entomopoxvirinae</taxon>
        <taxon>Betaentomopoxvirus</taxon>
        <taxon>Betaentomopoxvirus ahonmai</taxon>
    </lineage>
</organism>
<protein>
    <submittedName>
        <fullName evidence="1">Uncharacterized protein</fullName>
    </submittedName>
</protein>
<gene>
    <name evidence="1" type="ORF">AHEV_113</name>
</gene>
<name>A0A916KP32_9POXV</name>
<dbReference type="GeneID" id="15614042"/>
<dbReference type="KEGG" id="vg:15614042"/>
<accession>A0A916KP32</accession>
<evidence type="ECO:0000313" key="1">
    <source>
        <dbReference type="EMBL" id="CCU55434.1"/>
    </source>
</evidence>